<keyword evidence="2" id="KW-1185">Reference proteome</keyword>
<dbReference type="OrthoDB" id="1814150at2"/>
<name>A0A1H3YM02_9BACT</name>
<sequence>MEKLPFELSNHERKYLGLAPVEDHWELVRLGEMYLYFDGDIIRKKISFADNQYREDELAETTAENRTILLPKTAKGKPKKLNFTATQSFSPFGVYFLFSPAGYISIANYTTQTTYYYDNLGDNKTLPDLKEWLDKWVSETTPADLEEIAAFSKAERKHCKYKEGDFFAFKIGRREWGFGRILMDVSKRRKAPGFGNKKHYGLVHLMGKPLIVKVYHYISDTPDVNLDELRKKPAQPSQAIMDNHFYYGEKPIIGNRPVEPEEEDMIISYGRSINYSDPDTVYLQYGMIYKETTISQFNRYLKEEGGDGGYGMDNPYSNSGVSFGLDIPKLRECIAAGSNDPYWGANSYSASGDLRNPANEAIKAEIFRFFGLEPDKGYKENLFSYDGEI</sequence>
<dbReference type="RefSeq" id="WP_089758985.1">
    <property type="nucleotide sequence ID" value="NZ_BKAT01000001.1"/>
</dbReference>
<accession>A0A1H3YM02</accession>
<dbReference type="InterPro" id="IPR029278">
    <property type="entry name" value="Imm26"/>
</dbReference>
<evidence type="ECO:0000313" key="2">
    <source>
        <dbReference type="Proteomes" id="UP000199656"/>
    </source>
</evidence>
<protein>
    <submittedName>
        <fullName evidence="1">Immunity protein 26</fullName>
    </submittedName>
</protein>
<evidence type="ECO:0000313" key="1">
    <source>
        <dbReference type="EMBL" id="SEA12038.1"/>
    </source>
</evidence>
<dbReference type="AlphaFoldDB" id="A0A1H3YM02"/>
<dbReference type="Proteomes" id="UP000199656">
    <property type="component" value="Unassembled WGS sequence"/>
</dbReference>
<organism evidence="1 2">
    <name type="scientific">Chitinophaga terrae</name>
    <name type="common">ex Kim and Jung 2007</name>
    <dbReference type="NCBI Taxonomy" id="408074"/>
    <lineage>
        <taxon>Bacteria</taxon>
        <taxon>Pseudomonadati</taxon>
        <taxon>Bacteroidota</taxon>
        <taxon>Chitinophagia</taxon>
        <taxon>Chitinophagales</taxon>
        <taxon>Chitinophagaceae</taxon>
        <taxon>Chitinophaga</taxon>
    </lineage>
</organism>
<reference evidence="2" key="1">
    <citation type="submission" date="2016-10" db="EMBL/GenBank/DDBJ databases">
        <authorList>
            <person name="Varghese N."/>
            <person name="Submissions S."/>
        </authorList>
    </citation>
    <scope>NUCLEOTIDE SEQUENCE [LARGE SCALE GENOMIC DNA]</scope>
    <source>
        <strain evidence="2">DSM 23920</strain>
    </source>
</reference>
<gene>
    <name evidence="1" type="ORF">SAMN05660909_00827</name>
</gene>
<proteinExistence type="predicted"/>
<dbReference type="Pfam" id="PF15428">
    <property type="entry name" value="Imm26"/>
    <property type="match status" value="1"/>
</dbReference>
<dbReference type="EMBL" id="FNRL01000003">
    <property type="protein sequence ID" value="SEA12038.1"/>
    <property type="molecule type" value="Genomic_DNA"/>
</dbReference>